<dbReference type="AlphaFoldDB" id="A0A7I7PH88"/>
<sequence length="160" mass="15596">MVGGAALAAVALVGSACSSPPPPPNVDDLESQLKLARHDSELAAAAAAGGESPQMTAALQEVAAERSRHAVELDTEIQRVTGRTSTTSSTSSTSASPTPSAAAAPPPSLADVVNSLRTSADSATGLAIASSGYRAGLLASIAAACTAAYTVALVPKGSTP</sequence>
<organism evidence="2 3">
    <name type="scientific">Mycobacterium noviomagense</name>
    <dbReference type="NCBI Taxonomy" id="459858"/>
    <lineage>
        <taxon>Bacteria</taxon>
        <taxon>Bacillati</taxon>
        <taxon>Actinomycetota</taxon>
        <taxon>Actinomycetes</taxon>
        <taxon>Mycobacteriales</taxon>
        <taxon>Mycobacteriaceae</taxon>
        <taxon>Mycobacterium</taxon>
    </lineage>
</organism>
<gene>
    <name evidence="2" type="ORF">MNVI_32810</name>
</gene>
<proteinExistence type="predicted"/>
<protein>
    <recommendedName>
        <fullName evidence="4">Tat pathway signal protein</fullName>
    </recommendedName>
</protein>
<accession>A0A7I7PH88</accession>
<feature type="compositionally biased region" description="Basic and acidic residues" evidence="1">
    <location>
        <begin position="63"/>
        <end position="72"/>
    </location>
</feature>
<evidence type="ECO:0000256" key="1">
    <source>
        <dbReference type="SAM" id="MobiDB-lite"/>
    </source>
</evidence>
<evidence type="ECO:0000313" key="3">
    <source>
        <dbReference type="Proteomes" id="UP000466894"/>
    </source>
</evidence>
<dbReference type="KEGG" id="mnv:MNVI_32810"/>
<evidence type="ECO:0000313" key="2">
    <source>
        <dbReference type="EMBL" id="BBY07963.1"/>
    </source>
</evidence>
<feature type="region of interest" description="Disordered" evidence="1">
    <location>
        <begin position="43"/>
        <end position="107"/>
    </location>
</feature>
<evidence type="ECO:0008006" key="4">
    <source>
        <dbReference type="Google" id="ProtNLM"/>
    </source>
</evidence>
<feature type="compositionally biased region" description="Low complexity" evidence="1">
    <location>
        <begin position="84"/>
        <end position="103"/>
    </location>
</feature>
<dbReference type="EMBL" id="AP022583">
    <property type="protein sequence ID" value="BBY07963.1"/>
    <property type="molecule type" value="Genomic_DNA"/>
</dbReference>
<name>A0A7I7PH88_9MYCO</name>
<dbReference type="Proteomes" id="UP000466894">
    <property type="component" value="Chromosome"/>
</dbReference>
<reference evidence="2 3" key="1">
    <citation type="journal article" date="2019" name="Emerg. Microbes Infect.">
        <title>Comprehensive subspecies identification of 175 nontuberculous mycobacteria species based on 7547 genomic profiles.</title>
        <authorList>
            <person name="Matsumoto Y."/>
            <person name="Kinjo T."/>
            <person name="Motooka D."/>
            <person name="Nabeya D."/>
            <person name="Jung N."/>
            <person name="Uechi K."/>
            <person name="Horii T."/>
            <person name="Iida T."/>
            <person name="Fujita J."/>
            <person name="Nakamura S."/>
        </authorList>
    </citation>
    <scope>NUCLEOTIDE SEQUENCE [LARGE SCALE GENOMIC DNA]</scope>
    <source>
        <strain evidence="2 3">JCM 16367</strain>
    </source>
</reference>